<evidence type="ECO:0000313" key="2">
    <source>
        <dbReference type="EMBL" id="AGS52513.1"/>
    </source>
</evidence>
<evidence type="ECO:0000256" key="1">
    <source>
        <dbReference type="SAM" id="MobiDB-lite"/>
    </source>
</evidence>
<protein>
    <submittedName>
        <fullName evidence="2">Uncharacterized protein</fullName>
    </submittedName>
</protein>
<organism evidence="2">
    <name type="scientific">uncultured bacterium contig00005</name>
    <dbReference type="NCBI Taxonomy" id="1181497"/>
    <lineage>
        <taxon>Bacteria</taxon>
        <taxon>environmental samples</taxon>
    </lineage>
</organism>
<reference evidence="2" key="1">
    <citation type="submission" date="2012-03" db="EMBL/GenBank/DDBJ databases">
        <title>Functional metagenomics reveals considerable lignocellulase gene clusters in the gut microbiome of a wood-feeding higher termite.</title>
        <authorList>
            <person name="Liu N."/>
        </authorList>
    </citation>
    <scope>NUCLEOTIDE SEQUENCE</scope>
</reference>
<proteinExistence type="predicted"/>
<dbReference type="AlphaFoldDB" id="A0A806K009"/>
<sequence>MRDPAGALLNLPVQKGTARAAPTRDARRQARAQSDMGIACRLATENDKERMR</sequence>
<name>A0A806K009_9BACT</name>
<feature type="region of interest" description="Disordered" evidence="1">
    <location>
        <begin position="15"/>
        <end position="34"/>
    </location>
</feature>
<accession>A0A806K009</accession>
<dbReference type="EMBL" id="JQ844200">
    <property type="protein sequence ID" value="AGS52513.1"/>
    <property type="molecule type" value="Genomic_DNA"/>
</dbReference>